<evidence type="ECO:0000256" key="1">
    <source>
        <dbReference type="PROSITE-ProRule" id="PRU00176"/>
    </source>
</evidence>
<sequence>MPRAMRGRGSERATGSRARGKWTAQHHEGYHPEGRDRPKQYYGGFEKRIYNQATPFFFTNFPIDWSFEQMWRAFNSLGEGRVIEVDCPQRRDRWGRRFGFVRFLEVKDAGKLERKMNQIQIGGYNLQANKPRFQKTWQEDYQHRNRGNKLKGLGTVDTECQRKVSYAEVVQRKSADNHDYGSRKRQYQGAGNRDQVTKPWMFEQRKWRWKPKQQSQAWSGMEFNVDQEEYEWLDKSFVGTVHSLGQWFEEIKPWTPTTVATERFAWIRCLGLPLHAWKLKYFQSFGNLWGTFVSLDDSTSGKKRLDAARFLISTSNGINFKNLGHKDQWRDFKINGGGENGVKSSTEEPDDIDHSFIGLDFEQIREGGEEDDMEAILCVPETIAEDDGRRSEIGEQQVGDTSAIKLKSLQNGQERTNPSPVKRVDDEASMAEGADENFDEKKEDTNTTGGMEGSTRKHLIIDGLEEDMRLMCAEKDVCSESIGNERDFKIGEVWEETGKQFKFCNRQSYRNSRGSNGKKWREQWAGWVDTSSGSHEGKKEAKHMSMREIEAESDFWEDMNTDSEEAPNWASVLLLKKKRGNRVKPEKMMQQIIFEADRTDSVADASINDSNIWNCNKNITVKDNFRGPEVIWSRIKELGVTANGSEIPVLRKLEEMEQRDREKKEKRRSK</sequence>
<dbReference type="InterPro" id="IPR000504">
    <property type="entry name" value="RRM_dom"/>
</dbReference>
<evidence type="ECO:0000259" key="3">
    <source>
        <dbReference type="PROSITE" id="PS50102"/>
    </source>
</evidence>
<feature type="domain" description="RRM" evidence="3">
    <location>
        <begin position="54"/>
        <end position="133"/>
    </location>
</feature>
<feature type="compositionally biased region" description="Polar residues" evidence="2">
    <location>
        <begin position="408"/>
        <end position="419"/>
    </location>
</feature>
<dbReference type="InterPro" id="IPR012677">
    <property type="entry name" value="Nucleotide-bd_a/b_plait_sf"/>
</dbReference>
<dbReference type="EMBL" id="BPVZ01000019">
    <property type="protein sequence ID" value="GKV02932.1"/>
    <property type="molecule type" value="Genomic_DNA"/>
</dbReference>
<dbReference type="PANTHER" id="PTHR34427:SF5">
    <property type="entry name" value="DUF4283 DOMAIN-CONTAINING PROTEIN"/>
    <property type="match status" value="1"/>
</dbReference>
<keyword evidence="5" id="KW-1185">Reference proteome</keyword>
<dbReference type="AlphaFoldDB" id="A0AAV5ILX9"/>
<comment type="caution">
    <text evidence="4">The sequence shown here is derived from an EMBL/GenBank/DDBJ whole genome shotgun (WGS) entry which is preliminary data.</text>
</comment>
<dbReference type="GO" id="GO:0003723">
    <property type="term" value="F:RNA binding"/>
    <property type="evidence" value="ECO:0007669"/>
    <property type="project" value="UniProtKB-UniRule"/>
</dbReference>
<accession>A0AAV5ILX9</accession>
<dbReference type="SUPFAM" id="SSF54928">
    <property type="entry name" value="RNA-binding domain, RBD"/>
    <property type="match status" value="1"/>
</dbReference>
<feature type="compositionally biased region" description="Acidic residues" evidence="2">
    <location>
        <begin position="427"/>
        <end position="438"/>
    </location>
</feature>
<evidence type="ECO:0000313" key="4">
    <source>
        <dbReference type="EMBL" id="GKV02932.1"/>
    </source>
</evidence>
<dbReference type="PANTHER" id="PTHR34427">
    <property type="entry name" value="DUF4283 DOMAIN PROTEIN"/>
    <property type="match status" value="1"/>
</dbReference>
<organism evidence="4 5">
    <name type="scientific">Rubroshorea leprosula</name>
    <dbReference type="NCBI Taxonomy" id="152421"/>
    <lineage>
        <taxon>Eukaryota</taxon>
        <taxon>Viridiplantae</taxon>
        <taxon>Streptophyta</taxon>
        <taxon>Embryophyta</taxon>
        <taxon>Tracheophyta</taxon>
        <taxon>Spermatophyta</taxon>
        <taxon>Magnoliopsida</taxon>
        <taxon>eudicotyledons</taxon>
        <taxon>Gunneridae</taxon>
        <taxon>Pentapetalae</taxon>
        <taxon>rosids</taxon>
        <taxon>malvids</taxon>
        <taxon>Malvales</taxon>
        <taxon>Dipterocarpaceae</taxon>
        <taxon>Rubroshorea</taxon>
    </lineage>
</organism>
<proteinExistence type="predicted"/>
<gene>
    <name evidence="4" type="ORF">SLEP1_g15306</name>
</gene>
<dbReference type="Gene3D" id="3.30.70.330">
    <property type="match status" value="1"/>
</dbReference>
<name>A0AAV5ILX9_9ROSI</name>
<feature type="region of interest" description="Disordered" evidence="2">
    <location>
        <begin position="1"/>
        <end position="38"/>
    </location>
</feature>
<feature type="region of interest" description="Disordered" evidence="2">
    <location>
        <begin position="408"/>
        <end position="454"/>
    </location>
</feature>
<evidence type="ECO:0000313" key="5">
    <source>
        <dbReference type="Proteomes" id="UP001054252"/>
    </source>
</evidence>
<evidence type="ECO:0000256" key="2">
    <source>
        <dbReference type="SAM" id="MobiDB-lite"/>
    </source>
</evidence>
<dbReference type="InterPro" id="IPR035979">
    <property type="entry name" value="RBD_domain_sf"/>
</dbReference>
<protein>
    <recommendedName>
        <fullName evidence="3">RRM domain-containing protein</fullName>
    </recommendedName>
</protein>
<feature type="compositionally biased region" description="Basic and acidic residues" evidence="2">
    <location>
        <begin position="25"/>
        <end position="38"/>
    </location>
</feature>
<dbReference type="Proteomes" id="UP001054252">
    <property type="component" value="Unassembled WGS sequence"/>
</dbReference>
<dbReference type="PROSITE" id="PS50102">
    <property type="entry name" value="RRM"/>
    <property type="match status" value="1"/>
</dbReference>
<dbReference type="CDD" id="cd00590">
    <property type="entry name" value="RRM_SF"/>
    <property type="match status" value="1"/>
</dbReference>
<reference evidence="4 5" key="1">
    <citation type="journal article" date="2021" name="Commun. Biol.">
        <title>The genome of Shorea leprosula (Dipterocarpaceae) highlights the ecological relevance of drought in aseasonal tropical rainforests.</title>
        <authorList>
            <person name="Ng K.K.S."/>
            <person name="Kobayashi M.J."/>
            <person name="Fawcett J.A."/>
            <person name="Hatakeyama M."/>
            <person name="Paape T."/>
            <person name="Ng C.H."/>
            <person name="Ang C.C."/>
            <person name="Tnah L.H."/>
            <person name="Lee C.T."/>
            <person name="Nishiyama T."/>
            <person name="Sese J."/>
            <person name="O'Brien M.J."/>
            <person name="Copetti D."/>
            <person name="Mohd Noor M.I."/>
            <person name="Ong R.C."/>
            <person name="Putra M."/>
            <person name="Sireger I.Z."/>
            <person name="Indrioko S."/>
            <person name="Kosugi Y."/>
            <person name="Izuno A."/>
            <person name="Isagi Y."/>
            <person name="Lee S.L."/>
            <person name="Shimizu K.K."/>
        </authorList>
    </citation>
    <scope>NUCLEOTIDE SEQUENCE [LARGE SCALE GENOMIC DNA]</scope>
    <source>
        <strain evidence="4">214</strain>
    </source>
</reference>
<keyword evidence="1" id="KW-0694">RNA-binding</keyword>